<dbReference type="AlphaFoldDB" id="A0A4R5D7Z1"/>
<accession>A0A4R5D7Z1</accession>
<gene>
    <name evidence="1" type="ORF">E0F88_30110</name>
</gene>
<evidence type="ECO:0000313" key="2">
    <source>
        <dbReference type="Proteomes" id="UP000294850"/>
    </source>
</evidence>
<organism evidence="1 2">
    <name type="scientific">Dyadobacter psychrotolerans</name>
    <dbReference type="NCBI Taxonomy" id="2541721"/>
    <lineage>
        <taxon>Bacteria</taxon>
        <taxon>Pseudomonadati</taxon>
        <taxon>Bacteroidota</taxon>
        <taxon>Cytophagia</taxon>
        <taxon>Cytophagales</taxon>
        <taxon>Spirosomataceae</taxon>
        <taxon>Dyadobacter</taxon>
    </lineage>
</organism>
<evidence type="ECO:0000313" key="1">
    <source>
        <dbReference type="EMBL" id="TDE09546.1"/>
    </source>
</evidence>
<keyword evidence="2" id="KW-1185">Reference proteome</keyword>
<proteinExistence type="predicted"/>
<reference evidence="1 2" key="1">
    <citation type="submission" date="2019-03" db="EMBL/GenBank/DDBJ databases">
        <title>Dyadobacter AR-3-6 sp. nov., isolated from arctic soil.</title>
        <authorList>
            <person name="Chaudhary D.K."/>
        </authorList>
    </citation>
    <scope>NUCLEOTIDE SEQUENCE [LARGE SCALE GENOMIC DNA]</scope>
    <source>
        <strain evidence="1 2">AR-3-6</strain>
    </source>
</reference>
<dbReference type="Proteomes" id="UP000294850">
    <property type="component" value="Unassembled WGS sequence"/>
</dbReference>
<name>A0A4R5D7Z1_9BACT</name>
<feature type="non-terminal residue" evidence="1">
    <location>
        <position position="574"/>
    </location>
</feature>
<dbReference type="EMBL" id="SMFL01000019">
    <property type="protein sequence ID" value="TDE09546.1"/>
    <property type="molecule type" value="Genomic_DNA"/>
</dbReference>
<protein>
    <submittedName>
        <fullName evidence="1">T9SS C-terminal target domain-containing protein</fullName>
    </submittedName>
</protein>
<sequence length="574" mass="61330">MASNFTRKFTLLLICFTSIISYGQQKGIVKTARNAPFGIVSFSAESKLAGMGDTKHVDGYVERAGKGLQIFPVGNKGSYRPFATDEDGVNGAYFMENPDFATLPLGAPFRVNTKESSIAKVSTREFWDINGNAATKLSLTWNITSNISELTAGNLSQLSIVGWSLSNARWEKIPSIVDEISILGDASSLASGSVTTLQPILPDNYTAYSLAGLIAAIPTPNVSGKLEVASCSEIRGWMWDENYPERVLTIELVEGNTVLTTVNASEYRKDLVDSGVGTGRYGFSIATPSILMDGSSRQISIRLKNSTIILTGSPKSLSCGFGGVLESADCNTVSGWAWDKNYPNGEALTVELVEGNTVYATAIASTYKDYVKTAGYGTGNYGFNIPFPKALKDGNMHQLSARVKGTIYNLSGSSKSVTCKVSQYSGSFNSIDCDVITGWAWDSNYPNSAVVVELVEGSTVYATSTANIYKESLKIGGIGSGNYGFSFGMPASLRDGKPHQLGIRVQGSTVILAGSPKASTCDVHRYLGSFESADCNTVSGWAWDKNYPNGEALTVELVEGNTVYATAIAGTYKD</sequence>
<comment type="caution">
    <text evidence="1">The sequence shown here is derived from an EMBL/GenBank/DDBJ whole genome shotgun (WGS) entry which is preliminary data.</text>
</comment>